<evidence type="ECO:0000313" key="3">
    <source>
        <dbReference type="EMBL" id="WRL65420.1"/>
    </source>
</evidence>
<dbReference type="EMBL" id="CP141261">
    <property type="protein sequence ID" value="WRL65420.1"/>
    <property type="molecule type" value="Genomic_DNA"/>
</dbReference>
<dbReference type="Pfam" id="PF13380">
    <property type="entry name" value="CoA_binding_2"/>
    <property type="match status" value="1"/>
</dbReference>
<dbReference type="InterPro" id="IPR032875">
    <property type="entry name" value="Succ_CoA_lig_flav_dom"/>
</dbReference>
<keyword evidence="4" id="KW-1185">Reference proteome</keyword>
<sequence>MNEQDRRVFDAIFSPRTIALVGASGDARKHTSRPQRALRRHGYTGTIVPINPRYDDVFGDRAYPSLAEAPGDIDHAFLMVPAAAVPDAVDQCIDSRIPIATIYADGFAEAGPEGRLRQEELVARAKAGGVRLLGPNCSGILNTQPSCALSVNAAIEQMDVKPGPLAVISQSGSMTGGLLSRGVGRGVGFSKVVSIGNESDLTVAEITDWLVDDEQTGAILLFLETIRNAPRLATAARRAVAAGKPVIAYKLGRSDVGRSLAASHTGAMAGTAEVSDAFFRANGILRIENLETMFELPAMLTGHHPTARHRVAVMSTTGGGAATVVDRLGSFGVDVVPPSDAVVETLAERGSTSRGGRSLTSHMPAHAPTCTGRFSMNSFDRTTATSCWPSQVARRSFSRRSRSSR</sequence>
<evidence type="ECO:0000313" key="4">
    <source>
        <dbReference type="Proteomes" id="UP001324287"/>
    </source>
</evidence>
<evidence type="ECO:0000259" key="2">
    <source>
        <dbReference type="SMART" id="SM00881"/>
    </source>
</evidence>
<accession>A0ABZ1B3N8</accession>
<dbReference type="SUPFAM" id="SSF51735">
    <property type="entry name" value="NAD(P)-binding Rossmann-fold domains"/>
    <property type="match status" value="1"/>
</dbReference>
<dbReference type="Proteomes" id="UP001324287">
    <property type="component" value="Chromosome"/>
</dbReference>
<dbReference type="Gene3D" id="3.40.50.261">
    <property type="entry name" value="Succinyl-CoA synthetase domains"/>
    <property type="match status" value="1"/>
</dbReference>
<feature type="region of interest" description="Disordered" evidence="1">
    <location>
        <begin position="347"/>
        <end position="366"/>
    </location>
</feature>
<reference evidence="3 4" key="1">
    <citation type="submission" date="2023-12" db="EMBL/GenBank/DDBJ databases">
        <title>Blastococcus brunescens sp. nov., an actonobacterium isolated from sandstone collected in sahara desert.</title>
        <authorList>
            <person name="Gtari M."/>
            <person name="Ghodhbane F."/>
        </authorList>
    </citation>
    <scope>NUCLEOTIDE SEQUENCE [LARGE SCALE GENOMIC DNA]</scope>
    <source>
        <strain evidence="3 4">BMG 8361</strain>
    </source>
</reference>
<protein>
    <submittedName>
        <fullName evidence="3">CoA-binding protein</fullName>
    </submittedName>
</protein>
<dbReference type="InterPro" id="IPR036291">
    <property type="entry name" value="NAD(P)-bd_dom_sf"/>
</dbReference>
<gene>
    <name evidence="3" type="ORF">U6N30_07290</name>
</gene>
<dbReference type="InterPro" id="IPR003781">
    <property type="entry name" value="CoA-bd"/>
</dbReference>
<dbReference type="InterPro" id="IPR016102">
    <property type="entry name" value="Succinyl-CoA_synth-like"/>
</dbReference>
<dbReference type="SMART" id="SM00881">
    <property type="entry name" value="CoA_binding"/>
    <property type="match status" value="1"/>
</dbReference>
<feature type="compositionally biased region" description="Low complexity" evidence="1">
    <location>
        <begin position="349"/>
        <end position="358"/>
    </location>
</feature>
<name>A0ABZ1B3N8_9ACTN</name>
<dbReference type="PANTHER" id="PTHR42793:SF1">
    <property type="entry name" value="PEPTIDYL-LYSINE N-ACETYLTRANSFERASE PATZ"/>
    <property type="match status" value="1"/>
</dbReference>
<proteinExistence type="predicted"/>
<dbReference type="SUPFAM" id="SSF52210">
    <property type="entry name" value="Succinyl-CoA synthetase domains"/>
    <property type="match status" value="1"/>
</dbReference>
<dbReference type="Gene3D" id="3.40.50.720">
    <property type="entry name" value="NAD(P)-binding Rossmann-like Domain"/>
    <property type="match status" value="1"/>
</dbReference>
<dbReference type="RefSeq" id="WP_324276742.1">
    <property type="nucleotide sequence ID" value="NZ_CP141261.1"/>
</dbReference>
<organism evidence="3 4">
    <name type="scientific">Blastococcus brunescens</name>
    <dbReference type="NCBI Taxonomy" id="1564165"/>
    <lineage>
        <taxon>Bacteria</taxon>
        <taxon>Bacillati</taxon>
        <taxon>Actinomycetota</taxon>
        <taxon>Actinomycetes</taxon>
        <taxon>Geodermatophilales</taxon>
        <taxon>Geodermatophilaceae</taxon>
        <taxon>Blastococcus</taxon>
    </lineage>
</organism>
<dbReference type="PANTHER" id="PTHR42793">
    <property type="entry name" value="COA BINDING DOMAIN CONTAINING PROTEIN"/>
    <property type="match status" value="1"/>
</dbReference>
<feature type="domain" description="CoA-binding" evidence="2">
    <location>
        <begin position="12"/>
        <end position="107"/>
    </location>
</feature>
<evidence type="ECO:0000256" key="1">
    <source>
        <dbReference type="SAM" id="MobiDB-lite"/>
    </source>
</evidence>
<dbReference type="Pfam" id="PF13607">
    <property type="entry name" value="Succ_CoA_lig"/>
    <property type="match status" value="1"/>
</dbReference>